<sequence>MASVLNKDPASYAREKASFLRDLQHFHDTRGTPSRVSPKIDGKDIDLYLLYVLVTAQGGWVKVSLYLILFKSIGSVENSNVCRNWIKFA</sequence>
<dbReference type="EMBL" id="VUJU01003097">
    <property type="protein sequence ID" value="KAF0759138.1"/>
    <property type="molecule type" value="Genomic_DNA"/>
</dbReference>
<evidence type="ECO:0000256" key="1">
    <source>
        <dbReference type="ARBA" id="ARBA00023015"/>
    </source>
</evidence>
<accession>A0A6G0YNA0</accession>
<feature type="domain" description="ARID" evidence="5">
    <location>
        <begin position="13"/>
        <end position="89"/>
    </location>
</feature>
<dbReference type="PANTHER" id="PTHR22970:SF14">
    <property type="entry name" value="AT-RICH INTERACTIVE DOMAIN-CONTAINING PROTEIN 2"/>
    <property type="match status" value="1"/>
</dbReference>
<protein>
    <recommendedName>
        <fullName evidence="5">ARID domain-containing protein</fullName>
    </recommendedName>
</protein>
<evidence type="ECO:0000259" key="5">
    <source>
        <dbReference type="PROSITE" id="PS51011"/>
    </source>
</evidence>
<dbReference type="InterPro" id="IPR036431">
    <property type="entry name" value="ARID_dom_sf"/>
</dbReference>
<comment type="caution">
    <text evidence="6">The sequence shown here is derived from an EMBL/GenBank/DDBJ whole genome shotgun (WGS) entry which is preliminary data.</text>
</comment>
<dbReference type="Pfam" id="PF01388">
    <property type="entry name" value="ARID"/>
    <property type="match status" value="1"/>
</dbReference>
<dbReference type="GO" id="GO:0003677">
    <property type="term" value="F:DNA binding"/>
    <property type="evidence" value="ECO:0007669"/>
    <property type="project" value="InterPro"/>
</dbReference>
<proteinExistence type="predicted"/>
<reference evidence="6 7" key="1">
    <citation type="submission" date="2019-08" db="EMBL/GenBank/DDBJ databases">
        <title>Whole genome of Aphis craccivora.</title>
        <authorList>
            <person name="Voronova N.V."/>
            <person name="Shulinski R.S."/>
            <person name="Bandarenka Y.V."/>
            <person name="Zhorov D.G."/>
            <person name="Warner D."/>
        </authorList>
    </citation>
    <scope>NUCLEOTIDE SEQUENCE [LARGE SCALE GENOMIC DNA]</scope>
    <source>
        <strain evidence="6">180601</strain>
        <tissue evidence="6">Whole Body</tissue>
    </source>
</reference>
<name>A0A6G0YNA0_APHCR</name>
<evidence type="ECO:0000313" key="6">
    <source>
        <dbReference type="EMBL" id="KAF0759138.1"/>
    </source>
</evidence>
<keyword evidence="1" id="KW-0805">Transcription regulation</keyword>
<dbReference type="InterPro" id="IPR001606">
    <property type="entry name" value="ARID_dom"/>
</dbReference>
<evidence type="ECO:0000313" key="7">
    <source>
        <dbReference type="Proteomes" id="UP000478052"/>
    </source>
</evidence>
<keyword evidence="2" id="KW-0804">Transcription</keyword>
<dbReference type="PANTHER" id="PTHR22970">
    <property type="entry name" value="AT-RICH INTERACTIVE DOMAIN-CONTAINING PROTEIN 2"/>
    <property type="match status" value="1"/>
</dbReference>
<dbReference type="OrthoDB" id="338531at2759"/>
<dbReference type="SMART" id="SM00501">
    <property type="entry name" value="BRIGHT"/>
    <property type="match status" value="1"/>
</dbReference>
<evidence type="ECO:0000256" key="4">
    <source>
        <dbReference type="SAM" id="Phobius"/>
    </source>
</evidence>
<organism evidence="6 7">
    <name type="scientific">Aphis craccivora</name>
    <name type="common">Cowpea aphid</name>
    <dbReference type="NCBI Taxonomy" id="307492"/>
    <lineage>
        <taxon>Eukaryota</taxon>
        <taxon>Metazoa</taxon>
        <taxon>Ecdysozoa</taxon>
        <taxon>Arthropoda</taxon>
        <taxon>Hexapoda</taxon>
        <taxon>Insecta</taxon>
        <taxon>Pterygota</taxon>
        <taxon>Neoptera</taxon>
        <taxon>Paraneoptera</taxon>
        <taxon>Hemiptera</taxon>
        <taxon>Sternorrhyncha</taxon>
        <taxon>Aphidomorpha</taxon>
        <taxon>Aphidoidea</taxon>
        <taxon>Aphididae</taxon>
        <taxon>Aphidini</taxon>
        <taxon>Aphis</taxon>
        <taxon>Aphis</taxon>
    </lineage>
</organism>
<dbReference type="SUPFAM" id="SSF46774">
    <property type="entry name" value="ARID-like"/>
    <property type="match status" value="1"/>
</dbReference>
<dbReference type="Proteomes" id="UP000478052">
    <property type="component" value="Unassembled WGS sequence"/>
</dbReference>
<keyword evidence="3" id="KW-0539">Nucleus</keyword>
<gene>
    <name evidence="6" type="ORF">FWK35_00016071</name>
</gene>
<evidence type="ECO:0000256" key="3">
    <source>
        <dbReference type="ARBA" id="ARBA00023242"/>
    </source>
</evidence>
<keyword evidence="7" id="KW-1185">Reference proteome</keyword>
<evidence type="ECO:0000256" key="2">
    <source>
        <dbReference type="ARBA" id="ARBA00023163"/>
    </source>
</evidence>
<dbReference type="InterPro" id="IPR052406">
    <property type="entry name" value="Chromatin_Remodeling_Comp"/>
</dbReference>
<keyword evidence="4" id="KW-0812">Transmembrane</keyword>
<keyword evidence="4" id="KW-1133">Transmembrane helix</keyword>
<dbReference type="AlphaFoldDB" id="A0A6G0YNA0"/>
<dbReference type="Gene3D" id="1.10.150.60">
    <property type="entry name" value="ARID DNA-binding domain"/>
    <property type="match status" value="1"/>
</dbReference>
<keyword evidence="4" id="KW-0472">Membrane</keyword>
<feature type="transmembrane region" description="Helical" evidence="4">
    <location>
        <begin position="48"/>
        <end position="69"/>
    </location>
</feature>
<dbReference type="PROSITE" id="PS51011">
    <property type="entry name" value="ARID"/>
    <property type="match status" value="1"/>
</dbReference>